<keyword evidence="1" id="KW-1133">Transmembrane helix</keyword>
<proteinExistence type="predicted"/>
<dbReference type="InterPro" id="IPR053151">
    <property type="entry name" value="RNase_H-like"/>
</dbReference>
<evidence type="ECO:0000313" key="2">
    <source>
        <dbReference type="EMBL" id="KAK9037277.1"/>
    </source>
</evidence>
<keyword evidence="1" id="KW-0472">Membrane</keyword>
<dbReference type="EMBL" id="JBBPBN010000005">
    <property type="protein sequence ID" value="KAK9037277.1"/>
    <property type="molecule type" value="Genomic_DNA"/>
</dbReference>
<accession>A0ABR2TIT2</accession>
<dbReference type="PANTHER" id="PTHR47723:SF19">
    <property type="entry name" value="POLYNUCLEOTIDYL TRANSFERASE, RIBONUCLEASE H-LIKE SUPERFAMILY PROTEIN"/>
    <property type="match status" value="1"/>
</dbReference>
<reference evidence="2 3" key="1">
    <citation type="journal article" date="2024" name="G3 (Bethesda)">
        <title>Genome assembly of Hibiscus sabdariffa L. provides insights into metabolisms of medicinal natural products.</title>
        <authorList>
            <person name="Kim T."/>
        </authorList>
    </citation>
    <scope>NUCLEOTIDE SEQUENCE [LARGE SCALE GENOMIC DNA]</scope>
    <source>
        <strain evidence="2">TK-2024</strain>
        <tissue evidence="2">Old leaves</tissue>
    </source>
</reference>
<evidence type="ECO:0000313" key="3">
    <source>
        <dbReference type="Proteomes" id="UP001396334"/>
    </source>
</evidence>
<organism evidence="2 3">
    <name type="scientific">Hibiscus sabdariffa</name>
    <name type="common">roselle</name>
    <dbReference type="NCBI Taxonomy" id="183260"/>
    <lineage>
        <taxon>Eukaryota</taxon>
        <taxon>Viridiplantae</taxon>
        <taxon>Streptophyta</taxon>
        <taxon>Embryophyta</taxon>
        <taxon>Tracheophyta</taxon>
        <taxon>Spermatophyta</taxon>
        <taxon>Magnoliopsida</taxon>
        <taxon>eudicotyledons</taxon>
        <taxon>Gunneridae</taxon>
        <taxon>Pentapetalae</taxon>
        <taxon>rosids</taxon>
        <taxon>malvids</taxon>
        <taxon>Malvales</taxon>
        <taxon>Malvaceae</taxon>
        <taxon>Malvoideae</taxon>
        <taxon>Hibiscus</taxon>
    </lineage>
</organism>
<keyword evidence="1" id="KW-0812">Transmembrane</keyword>
<protein>
    <submittedName>
        <fullName evidence="2">Uncharacterized protein</fullName>
    </submittedName>
</protein>
<dbReference type="Proteomes" id="UP001396334">
    <property type="component" value="Unassembled WGS sequence"/>
</dbReference>
<name>A0ABR2TIT2_9ROSI</name>
<keyword evidence="3" id="KW-1185">Reference proteome</keyword>
<dbReference type="PANTHER" id="PTHR47723">
    <property type="entry name" value="OS05G0353850 PROTEIN"/>
    <property type="match status" value="1"/>
</dbReference>
<sequence>MVTDTGDWDWSKLNLMLSAHVISLIAVVPSPNMLLGRDLLGWRWKHDRHFSTKSTYASIVHEKSRCSLLFDANFLEDSDLISVSQQLSATYVVAFSSSRISVGVRRTGDLMWQCPPKWWVKANSDGAMHPSSDKAVARGVLRDDRESWNFGFSRSLGCCSVLIAE</sequence>
<comment type="caution">
    <text evidence="2">The sequence shown here is derived from an EMBL/GenBank/DDBJ whole genome shotgun (WGS) entry which is preliminary data.</text>
</comment>
<feature type="transmembrane region" description="Helical" evidence="1">
    <location>
        <begin position="15"/>
        <end position="35"/>
    </location>
</feature>
<evidence type="ECO:0000256" key="1">
    <source>
        <dbReference type="SAM" id="Phobius"/>
    </source>
</evidence>
<gene>
    <name evidence="2" type="ORF">V6N11_022196</name>
</gene>